<organism evidence="1 2">
    <name type="scientific">Bacillus cytotoxicus</name>
    <dbReference type="NCBI Taxonomy" id="580165"/>
    <lineage>
        <taxon>Bacteria</taxon>
        <taxon>Bacillati</taxon>
        <taxon>Bacillota</taxon>
        <taxon>Bacilli</taxon>
        <taxon>Bacillales</taxon>
        <taxon>Bacillaceae</taxon>
        <taxon>Bacillus</taxon>
        <taxon>Bacillus cereus group</taxon>
    </lineage>
</organism>
<proteinExistence type="predicted"/>
<protein>
    <submittedName>
        <fullName evidence="1">Vanadium-dependent haloperoxidase</fullName>
    </submittedName>
</protein>
<comment type="caution">
    <text evidence="1">The sequence shown here is derived from an EMBL/GenBank/DDBJ whole genome shotgun (WGS) entry which is preliminary data.</text>
</comment>
<reference evidence="1" key="1">
    <citation type="submission" date="2022-05" db="EMBL/GenBank/DDBJ databases">
        <title>Comparative Genomics of Spacecraft Associated Microbes.</title>
        <authorList>
            <person name="Tran M.T."/>
            <person name="Wright A."/>
            <person name="Seuylemezian A."/>
            <person name="Eisen J."/>
            <person name="Coil D."/>
        </authorList>
    </citation>
    <scope>NUCLEOTIDE SEQUENCE</scope>
    <source>
        <strain evidence="1">FAIRING 10M-2.2</strain>
    </source>
</reference>
<sequence>MRNDWNQENHLRYPCTHITKDEKGCEIGPISAAKRRNNALDIRLDAAFYQKSLPIPKQLCNGDEKRFLNKIANYSKALPHNNLGEVDLCAYQKWIKALEDGKPSAFEDLTLGGPAKLTNPQAAYAYGLEGPDSHHLSIAAPPAFSSAWEASEMAELYWHALLRDVPFSEYNTNPLAIVAAADLSSFSDFCGPKVGGVVTTGTLFRGGIPGSLIGPYISQFLSKDVPYGAVTMVQKYRTALPNKDYMTSYKEWLDIQNGSPSQKMVFDPTSRYIRNGRDLGEFVHQDFSFQACLSACLILMSFGDAALSPSNPYLHSKTQKGFATFGSPHILDLVGRTAKAALEAAWFQKFLIHRRLRPAEFGGRVQNQLTGAAKYPINSELLNSQAVSQVFSKFGTYLLPMAYPEGCPTHPAYPSGHACFVGAGVTVLKAFFNESFIIPQPVVADANGLSLLPYFGQSLTVGDELNKLACNIGIGRNMAGVHWRTDMSEGIMLGEAIAIGILHDYKKTYNENFSGFTFTKFDGTTITI</sequence>
<dbReference type="EMBL" id="JAMBOP010000004">
    <property type="protein sequence ID" value="MCM3735182.1"/>
    <property type="molecule type" value="Genomic_DNA"/>
</dbReference>
<keyword evidence="2" id="KW-1185">Reference proteome</keyword>
<evidence type="ECO:0000313" key="1">
    <source>
        <dbReference type="EMBL" id="MCM3735182.1"/>
    </source>
</evidence>
<gene>
    <name evidence="1" type="ORF">M3215_04950</name>
</gene>
<accession>A0ACC6A5N2</accession>
<evidence type="ECO:0000313" key="2">
    <source>
        <dbReference type="Proteomes" id="UP001202289"/>
    </source>
</evidence>
<name>A0ACC6A5N2_9BACI</name>
<dbReference type="Proteomes" id="UP001202289">
    <property type="component" value="Unassembled WGS sequence"/>
</dbReference>